<name>A0A370WXG2_9GAMM</name>
<sequence>MMQLTPALREVMAASMPQLKRHCRDPWVVIGSAACALAGATVNVADLDLLTSVADAEHLMALWPTRLDMHYSPADSERFRSRFARFRFPGMPLEVMGGLQWHDEGGWQSVLVNDVVKVDVADVAVPIPSRTEQIRILERFGRPKDLARAELLRAL</sequence>
<dbReference type="SUPFAM" id="SSF81301">
    <property type="entry name" value="Nucleotidyltransferase"/>
    <property type="match status" value="1"/>
</dbReference>
<dbReference type="AlphaFoldDB" id="A0A370WXG2"/>
<evidence type="ECO:0008006" key="3">
    <source>
        <dbReference type="Google" id="ProtNLM"/>
    </source>
</evidence>
<proteinExistence type="predicted"/>
<gene>
    <name evidence="1" type="ORF">DWU98_12790</name>
</gene>
<comment type="caution">
    <text evidence="1">The sequence shown here is derived from an EMBL/GenBank/DDBJ whole genome shotgun (WGS) entry which is preliminary data.</text>
</comment>
<keyword evidence="2" id="KW-1185">Reference proteome</keyword>
<dbReference type="OrthoDB" id="8447821at2"/>
<dbReference type="EMBL" id="QRBE01000007">
    <property type="protein sequence ID" value="RDS80824.1"/>
    <property type="molecule type" value="Genomic_DNA"/>
</dbReference>
<dbReference type="Proteomes" id="UP000254258">
    <property type="component" value="Unassembled WGS sequence"/>
</dbReference>
<evidence type="ECO:0000313" key="1">
    <source>
        <dbReference type="EMBL" id="RDS80824.1"/>
    </source>
</evidence>
<evidence type="ECO:0000313" key="2">
    <source>
        <dbReference type="Proteomes" id="UP000254258"/>
    </source>
</evidence>
<organism evidence="1 2">
    <name type="scientific">Dyella monticola</name>
    <dbReference type="NCBI Taxonomy" id="1927958"/>
    <lineage>
        <taxon>Bacteria</taxon>
        <taxon>Pseudomonadati</taxon>
        <taxon>Pseudomonadota</taxon>
        <taxon>Gammaproteobacteria</taxon>
        <taxon>Lysobacterales</taxon>
        <taxon>Rhodanobacteraceae</taxon>
        <taxon>Dyella</taxon>
    </lineage>
</organism>
<dbReference type="InterPro" id="IPR043519">
    <property type="entry name" value="NT_sf"/>
</dbReference>
<protein>
    <recommendedName>
        <fullName evidence="3">Nucleotidyltransferase family protein</fullName>
    </recommendedName>
</protein>
<dbReference type="Gene3D" id="3.30.460.40">
    <property type="match status" value="1"/>
</dbReference>
<reference evidence="1 2" key="1">
    <citation type="submission" date="2018-07" db="EMBL/GenBank/DDBJ databases">
        <title>Dyella monticola sp. nov. and Dyella psychrodurans sp. nov. isolated from monsoon evergreen broad-leaved forest soil of Dinghu Mountain, China.</title>
        <authorList>
            <person name="Gao Z."/>
            <person name="Qiu L."/>
        </authorList>
    </citation>
    <scope>NUCLEOTIDE SEQUENCE [LARGE SCALE GENOMIC DNA]</scope>
    <source>
        <strain evidence="1 2">4G-K06</strain>
    </source>
</reference>
<accession>A0A370WXG2</accession>